<evidence type="ECO:0000256" key="5">
    <source>
        <dbReference type="ARBA" id="ARBA00023128"/>
    </source>
</evidence>
<dbReference type="SUPFAM" id="SSF51219">
    <property type="entry name" value="TRAP-like"/>
    <property type="match status" value="1"/>
</dbReference>
<dbReference type="InterPro" id="IPR016031">
    <property type="entry name" value="Trp_RNA-bd_attenuator-like_dom"/>
</dbReference>
<dbReference type="RefSeq" id="XP_003646496.1">
    <property type="nucleotide sequence ID" value="XM_003646448.1"/>
</dbReference>
<dbReference type="InterPro" id="IPR002838">
    <property type="entry name" value="AIM24"/>
</dbReference>
<evidence type="ECO:0000256" key="6">
    <source>
        <dbReference type="RuleBase" id="RU363045"/>
    </source>
</evidence>
<protein>
    <recommendedName>
        <fullName evidence="3 6">Altered inheritance of mitochondria protein 24, mitochondrial</fullName>
    </recommendedName>
</protein>
<comment type="subcellular location">
    <subcellularLocation>
        <location evidence="1 6">Mitochondrion</location>
    </subcellularLocation>
</comment>
<evidence type="ECO:0000256" key="4">
    <source>
        <dbReference type="ARBA" id="ARBA00022946"/>
    </source>
</evidence>
<dbReference type="PANTHER" id="PTHR36959:SF2">
    <property type="entry name" value="ALTERED INHERITANCE OF MITOCHONDRIA PROTEIN 24, MITOCHONDRIAL"/>
    <property type="match status" value="1"/>
</dbReference>
<dbReference type="GeneID" id="11470196"/>
<dbReference type="AlphaFoldDB" id="G8JSF7"/>
<dbReference type="KEGG" id="erc:Ecym_4657"/>
<reference evidence="8" key="1">
    <citation type="journal article" date="2012" name="G3 (Bethesda)">
        <title>Pichia sorbitophila, an interspecies yeast hybrid reveals early steps of genome resolution following polyploidization.</title>
        <authorList>
            <person name="Leh Louis V."/>
            <person name="Despons L."/>
            <person name="Friedrich A."/>
            <person name="Martin T."/>
            <person name="Durrens P."/>
            <person name="Casaregola S."/>
            <person name="Neuveglise C."/>
            <person name="Fairhead C."/>
            <person name="Marck C."/>
            <person name="Cruz J.A."/>
            <person name="Straub M.L."/>
            <person name="Kugler V."/>
            <person name="Sacerdot C."/>
            <person name="Uzunov Z."/>
            <person name="Thierry A."/>
            <person name="Weiss S."/>
            <person name="Bleykasten C."/>
            <person name="De Montigny J."/>
            <person name="Jacques N."/>
            <person name="Jung P."/>
            <person name="Lemaire M."/>
            <person name="Mallet S."/>
            <person name="Morel G."/>
            <person name="Richard G.F."/>
            <person name="Sarkar A."/>
            <person name="Savel G."/>
            <person name="Schacherer J."/>
            <person name="Seret M.L."/>
            <person name="Talla E."/>
            <person name="Samson G."/>
            <person name="Jubin C."/>
            <person name="Poulain J."/>
            <person name="Vacherie B."/>
            <person name="Barbe V."/>
            <person name="Pelletier E."/>
            <person name="Sherman D.J."/>
            <person name="Westhof E."/>
            <person name="Weissenbach J."/>
            <person name="Baret P.V."/>
            <person name="Wincker P."/>
            <person name="Gaillardin C."/>
            <person name="Dujon B."/>
            <person name="Souciet J.L."/>
        </authorList>
    </citation>
    <scope>NUCLEOTIDE SEQUENCE [LARGE SCALE GENOMIC DNA]</scope>
    <source>
        <strain evidence="8">CBS 270.75 / DBVPG 7215 / KCTC 17166 / NRRL Y-17582</strain>
    </source>
</reference>
<keyword evidence="5 6" id="KW-0496">Mitochondrion</keyword>
<accession>G8JSF7</accession>
<dbReference type="eggNOG" id="ENOG502RXC5">
    <property type="taxonomic scope" value="Eukaryota"/>
</dbReference>
<dbReference type="PANTHER" id="PTHR36959">
    <property type="entry name" value="ALTERED INHERITANCE OF MITOCHONDRIA PROTEIN 24, MITOCHONDRIAL"/>
    <property type="match status" value="1"/>
</dbReference>
<evidence type="ECO:0000256" key="1">
    <source>
        <dbReference type="ARBA" id="ARBA00004173"/>
    </source>
</evidence>
<organism evidence="7 8">
    <name type="scientific">Eremothecium cymbalariae (strain CBS 270.75 / DBVPG 7215 / KCTC 17166 / NRRL Y-17582)</name>
    <name type="common">Yeast</name>
    <dbReference type="NCBI Taxonomy" id="931890"/>
    <lineage>
        <taxon>Eukaryota</taxon>
        <taxon>Fungi</taxon>
        <taxon>Dikarya</taxon>
        <taxon>Ascomycota</taxon>
        <taxon>Saccharomycotina</taxon>
        <taxon>Saccharomycetes</taxon>
        <taxon>Saccharomycetales</taxon>
        <taxon>Saccharomycetaceae</taxon>
        <taxon>Eremothecium</taxon>
    </lineage>
</organism>
<name>G8JSF7_ERECY</name>
<evidence type="ECO:0000256" key="3">
    <source>
        <dbReference type="ARBA" id="ARBA00013287"/>
    </source>
</evidence>
<comment type="similarity">
    <text evidence="2 6">Belongs to the AIM24 family.</text>
</comment>
<dbReference type="GO" id="GO:0005743">
    <property type="term" value="C:mitochondrial inner membrane"/>
    <property type="evidence" value="ECO:0007669"/>
    <property type="project" value="TreeGrafter"/>
</dbReference>
<dbReference type="InterPro" id="IPR036983">
    <property type="entry name" value="AIM24_sf"/>
</dbReference>
<dbReference type="HOGENOM" id="CLU_057912_0_0_1"/>
<evidence type="ECO:0000313" key="8">
    <source>
        <dbReference type="Proteomes" id="UP000006790"/>
    </source>
</evidence>
<dbReference type="InParanoid" id="G8JSF7"/>
<proteinExistence type="inferred from homology"/>
<dbReference type="GO" id="GO:0007007">
    <property type="term" value="P:inner mitochondrial membrane organization"/>
    <property type="evidence" value="ECO:0007669"/>
    <property type="project" value="TreeGrafter"/>
</dbReference>
<dbReference type="OrthoDB" id="5295771at2759"/>
<dbReference type="EMBL" id="CP002500">
    <property type="protein sequence ID" value="AET39679.1"/>
    <property type="molecule type" value="Genomic_DNA"/>
</dbReference>
<evidence type="ECO:0000256" key="2">
    <source>
        <dbReference type="ARBA" id="ARBA00009322"/>
    </source>
</evidence>
<dbReference type="Gene3D" id="3.60.160.10">
    <property type="entry name" value="Mitochondrial biogenesis AIM24"/>
    <property type="match status" value="1"/>
</dbReference>
<dbReference type="Pfam" id="PF01987">
    <property type="entry name" value="AIM24"/>
    <property type="match status" value="1"/>
</dbReference>
<keyword evidence="4" id="KW-0809">Transit peptide</keyword>
<gene>
    <name evidence="7" type="ordered locus">Ecym_4657</name>
</gene>
<dbReference type="Proteomes" id="UP000006790">
    <property type="component" value="Chromosome 4"/>
</dbReference>
<dbReference type="FunCoup" id="G8JSF7">
    <property type="interactions" value="15"/>
</dbReference>
<sequence length="401" mass="44747">MSKVAKRLISLVRPGNTSIAPPTSNVITQDTAAKDLFPTDHTNNVQFEILDEPLTLARATVPPSVNLYVRRGCLMSLYNSLGLSSIAMSHQWIQPQKRLLRYGRLNISIYLKLTGADTLNCLVAPNFTRSNIFSWLGSSTSPYRTLCPLTLGGASDWFVFGKDSIVAFESNSSLKLQEAPFKLPFRTESVLNHKYQLLQGRGSVLLSGSGSVYKINLKDSTEEVIIQSQHLLAISGLNSVDISSSATEYKMTEQIMKKISKPKAKASAGSNTKKIKLENIDWYKLWINIQYYASVSSNFLKSLYTGYLNGPNRYLKVKGPRTLLVQSSPNAYLSATPQPALFYPKDSKYQTQSEALPSIKTSESKNYLSYVSMEKDGKLLFRSTPDFKETVEMIEKAKDKK</sequence>
<keyword evidence="8" id="KW-1185">Reference proteome</keyword>
<evidence type="ECO:0000313" key="7">
    <source>
        <dbReference type="EMBL" id="AET39679.1"/>
    </source>
</evidence>
<dbReference type="OMA" id="NGPYDLQ"/>